<evidence type="ECO:0000313" key="1">
    <source>
        <dbReference type="EMBL" id="TWH67498.1"/>
    </source>
</evidence>
<sequence>MLYPMVADRGDPTGSELADTLREVAALLDGLGDVPISPAAVVRHLEQEMPRRSRGQSRSS</sequence>
<evidence type="ECO:0000313" key="2">
    <source>
        <dbReference type="Proteomes" id="UP000319825"/>
    </source>
</evidence>
<accession>A0A562I9P0</accession>
<reference evidence="1 2" key="1">
    <citation type="submission" date="2019-07" db="EMBL/GenBank/DDBJ databases">
        <title>R&amp;d 2014.</title>
        <authorList>
            <person name="Klenk H.-P."/>
        </authorList>
    </citation>
    <scope>NUCLEOTIDE SEQUENCE [LARGE SCALE GENOMIC DNA]</scope>
    <source>
        <strain evidence="1 2">DSM 43868</strain>
    </source>
</reference>
<proteinExistence type="predicted"/>
<name>A0A562I9P0_MICOL</name>
<dbReference type="EMBL" id="VLKE01000001">
    <property type="protein sequence ID" value="TWH67498.1"/>
    <property type="molecule type" value="Genomic_DNA"/>
</dbReference>
<gene>
    <name evidence="1" type="ORF">JD77_02475</name>
</gene>
<protein>
    <submittedName>
        <fullName evidence="1">Uncharacterized protein</fullName>
    </submittedName>
</protein>
<dbReference type="Proteomes" id="UP000319825">
    <property type="component" value="Unassembled WGS sequence"/>
</dbReference>
<dbReference type="AlphaFoldDB" id="A0A562I9P0"/>
<organism evidence="1 2">
    <name type="scientific">Micromonospora olivasterospora</name>
    <dbReference type="NCBI Taxonomy" id="1880"/>
    <lineage>
        <taxon>Bacteria</taxon>
        <taxon>Bacillati</taxon>
        <taxon>Actinomycetota</taxon>
        <taxon>Actinomycetes</taxon>
        <taxon>Micromonosporales</taxon>
        <taxon>Micromonosporaceae</taxon>
        <taxon>Micromonospora</taxon>
    </lineage>
</organism>
<keyword evidence="2" id="KW-1185">Reference proteome</keyword>
<dbReference type="RefSeq" id="WP_145774419.1">
    <property type="nucleotide sequence ID" value="NZ_BAAATQ010000269.1"/>
</dbReference>
<comment type="caution">
    <text evidence="1">The sequence shown here is derived from an EMBL/GenBank/DDBJ whole genome shotgun (WGS) entry which is preliminary data.</text>
</comment>